<dbReference type="OrthoDB" id="332696at2"/>
<reference evidence="1 2" key="1">
    <citation type="submission" date="2016-10" db="EMBL/GenBank/DDBJ databases">
        <authorList>
            <person name="de Groot N.N."/>
        </authorList>
    </citation>
    <scope>NUCLEOTIDE SEQUENCE [LARGE SCALE GENOMIC DNA]</scope>
    <source>
        <strain evidence="1 2">Nm1</strain>
    </source>
</reference>
<protein>
    <recommendedName>
        <fullName evidence="3">DUF2281 domain-containing protein</fullName>
    </recommendedName>
</protein>
<evidence type="ECO:0000313" key="1">
    <source>
        <dbReference type="EMBL" id="SDY90344.1"/>
    </source>
</evidence>
<dbReference type="EMBL" id="FNOY01000077">
    <property type="protein sequence ID" value="SDY90344.1"/>
    <property type="molecule type" value="Genomic_DNA"/>
</dbReference>
<proteinExistence type="predicted"/>
<sequence>MNRIEIEQAVLNEIHTLPLDKVEATLKFVRSLKVTPIKKRPLGLLKDKVAFELGEDFSMTDDEFLQS</sequence>
<name>A0A1H3NNE7_9PROT</name>
<accession>A0A1H3NNE7</accession>
<dbReference type="STRING" id="44576.SAMN05421881_10773"/>
<dbReference type="AlphaFoldDB" id="A0A1H3NNE7"/>
<keyword evidence="2" id="KW-1185">Reference proteome</keyword>
<dbReference type="RefSeq" id="WP_090415647.1">
    <property type="nucleotide sequence ID" value="NZ_FNOY01000077.1"/>
</dbReference>
<evidence type="ECO:0008006" key="3">
    <source>
        <dbReference type="Google" id="ProtNLM"/>
    </source>
</evidence>
<evidence type="ECO:0000313" key="2">
    <source>
        <dbReference type="Proteomes" id="UP000198640"/>
    </source>
</evidence>
<organism evidence="1 2">
    <name type="scientific">Nitrosomonas halophila</name>
    <dbReference type="NCBI Taxonomy" id="44576"/>
    <lineage>
        <taxon>Bacteria</taxon>
        <taxon>Pseudomonadati</taxon>
        <taxon>Pseudomonadota</taxon>
        <taxon>Betaproteobacteria</taxon>
        <taxon>Nitrosomonadales</taxon>
        <taxon>Nitrosomonadaceae</taxon>
        <taxon>Nitrosomonas</taxon>
    </lineage>
</organism>
<dbReference type="Proteomes" id="UP000198640">
    <property type="component" value="Unassembled WGS sequence"/>
</dbReference>
<gene>
    <name evidence="1" type="ORF">SAMN05421881_10773</name>
</gene>